<feature type="domain" description="AMP-activated protein kinase glycogen-binding" evidence="2">
    <location>
        <begin position="169"/>
        <end position="238"/>
    </location>
</feature>
<dbReference type="InterPro" id="IPR050827">
    <property type="entry name" value="CRP1_MDG1_kinase"/>
</dbReference>
<sequence>MEVNRHIFSSWSRLLRLCRVSLFILLWFQLPVNGQDPVKKYTIKDGKMLIELGKGMSPAALDTFLEQFNLKGLGFHQFFQTRSADSLHQQGWRVEQTNSGQTMFSKPLMPVGSVNNPLDRMILAGKENQSSSLFPAINRGITYGYNRFRNKNAFPEKDSVVTFYLRNASQARQVFLAGSFNAWAPAQHAMTRTDSGWIARVALVPGKHWYKFVVDGNWVVDPDNQLRENDGSGNVNSVFFKTNTLFRLPSFQNAKRVFLAGSFNNWRERDLPLVKTSRGWELPLFLAQGTHIYKFIVDGQWYHDTVNPETVPDGHGGYNSLLRLGTPRVFRLDGFPNAQEVFLAGDFNHWRDFELRMKKTPTGWELPYTIGPGNYAYKFKVDGKWVLDPANPLKVGNPEGTGNSFLIVSPNHTFRLKNHGKAKAAYVAGDFNNWDPTALRMTREGEDWVFQVHLPVGKNRYKFFVDGEWIIDPSNKLWEQNEYNTGNSIIWVENQ</sequence>
<dbReference type="InterPro" id="IPR014756">
    <property type="entry name" value="Ig_E-set"/>
</dbReference>
<feature type="domain" description="AMP-activated protein kinase glycogen-binding" evidence="2">
    <location>
        <begin position="416"/>
        <end position="493"/>
    </location>
</feature>
<proteinExistence type="inferred from homology"/>
<dbReference type="AlphaFoldDB" id="A0A5M8QET1"/>
<protein>
    <recommendedName>
        <fullName evidence="2">AMP-activated protein kinase glycogen-binding domain-containing protein</fullName>
    </recommendedName>
</protein>
<reference evidence="3 4" key="1">
    <citation type="submission" date="2019-07" db="EMBL/GenBank/DDBJ databases">
        <authorList>
            <person name="Qu J.-H."/>
        </authorList>
    </citation>
    <scope>NUCLEOTIDE SEQUENCE [LARGE SCALE GENOMIC DNA]</scope>
    <source>
        <strain evidence="3 4">MDT1-10-3</strain>
    </source>
</reference>
<evidence type="ECO:0000313" key="3">
    <source>
        <dbReference type="EMBL" id="KAA6434545.1"/>
    </source>
</evidence>
<dbReference type="CDD" id="cd02859">
    <property type="entry name" value="E_set_AMPKbeta_like_N"/>
    <property type="match status" value="4"/>
</dbReference>
<dbReference type="PANTHER" id="PTHR10343">
    <property type="entry name" value="5'-AMP-ACTIVATED PROTEIN KINASE , BETA SUBUNIT"/>
    <property type="match status" value="1"/>
</dbReference>
<comment type="caution">
    <text evidence="3">The sequence shown here is derived from an EMBL/GenBank/DDBJ whole genome shotgun (WGS) entry which is preliminary data.</text>
</comment>
<dbReference type="Gene3D" id="2.60.40.10">
    <property type="entry name" value="Immunoglobulins"/>
    <property type="match status" value="4"/>
</dbReference>
<evidence type="ECO:0000259" key="2">
    <source>
        <dbReference type="Pfam" id="PF16561"/>
    </source>
</evidence>
<evidence type="ECO:0000313" key="4">
    <source>
        <dbReference type="Proteomes" id="UP000323866"/>
    </source>
</evidence>
<dbReference type="EMBL" id="VKKZ01000020">
    <property type="protein sequence ID" value="KAA6434545.1"/>
    <property type="molecule type" value="Genomic_DNA"/>
</dbReference>
<dbReference type="PANTHER" id="PTHR10343:SF84">
    <property type="entry name" value="5'-AMP-ACTIVATED PROTEIN KINASE SUBUNIT BETA-1"/>
    <property type="match status" value="1"/>
</dbReference>
<dbReference type="Pfam" id="PF16561">
    <property type="entry name" value="AMPK1_CBM"/>
    <property type="match status" value="4"/>
</dbReference>
<dbReference type="OrthoDB" id="5451596at2"/>
<feature type="domain" description="AMP-activated protein kinase glycogen-binding" evidence="2">
    <location>
        <begin position="252"/>
        <end position="323"/>
    </location>
</feature>
<organism evidence="3 4">
    <name type="scientific">Rufibacter glacialis</name>
    <dbReference type="NCBI Taxonomy" id="1259555"/>
    <lineage>
        <taxon>Bacteria</taxon>
        <taxon>Pseudomonadati</taxon>
        <taxon>Bacteroidota</taxon>
        <taxon>Cytophagia</taxon>
        <taxon>Cytophagales</taxon>
        <taxon>Hymenobacteraceae</taxon>
        <taxon>Rufibacter</taxon>
    </lineage>
</organism>
<dbReference type="InterPro" id="IPR032640">
    <property type="entry name" value="AMPK1_CBM"/>
</dbReference>
<reference evidence="3 4" key="2">
    <citation type="submission" date="2019-09" db="EMBL/GenBank/DDBJ databases">
        <title>A bacterium isolated from glacier soil.</title>
        <authorList>
            <person name="Liu Q."/>
        </authorList>
    </citation>
    <scope>NUCLEOTIDE SEQUENCE [LARGE SCALE GENOMIC DNA]</scope>
    <source>
        <strain evidence="3 4">MDT1-10-3</strain>
    </source>
</reference>
<dbReference type="SUPFAM" id="SSF81296">
    <property type="entry name" value="E set domains"/>
    <property type="match status" value="4"/>
</dbReference>
<name>A0A5M8QET1_9BACT</name>
<dbReference type="Proteomes" id="UP000323866">
    <property type="component" value="Unassembled WGS sequence"/>
</dbReference>
<dbReference type="InterPro" id="IPR013783">
    <property type="entry name" value="Ig-like_fold"/>
</dbReference>
<accession>A0A5M8QET1</accession>
<gene>
    <name evidence="3" type="ORF">FOE74_10175</name>
</gene>
<evidence type="ECO:0000256" key="1">
    <source>
        <dbReference type="ARBA" id="ARBA00010926"/>
    </source>
</evidence>
<comment type="similarity">
    <text evidence="1">Belongs to the 5'-AMP-activated protein kinase beta subunit family.</text>
</comment>
<feature type="domain" description="AMP-activated protein kinase glycogen-binding" evidence="2">
    <location>
        <begin position="337"/>
        <end position="411"/>
    </location>
</feature>